<dbReference type="GO" id="GO:0005737">
    <property type="term" value="C:cytoplasm"/>
    <property type="evidence" value="ECO:0007669"/>
    <property type="project" value="UniProtKB-SubCell"/>
</dbReference>
<dbReference type="PANTHER" id="PTHR42923:SF3">
    <property type="entry name" value="PROTOPORPHYRINOGEN OXIDASE"/>
    <property type="match status" value="1"/>
</dbReference>
<dbReference type="UniPathway" id="UPA00252"/>
<evidence type="ECO:0000256" key="11">
    <source>
        <dbReference type="RuleBase" id="RU364052"/>
    </source>
</evidence>
<protein>
    <recommendedName>
        <fullName evidence="6 11">Coproporphyrinogen III oxidase</fullName>
        <ecNumber evidence="5 11">1.3.3.15</ecNumber>
    </recommendedName>
</protein>
<dbReference type="AlphaFoldDB" id="A0A1G6LVB2"/>
<dbReference type="GO" id="GO:0006783">
    <property type="term" value="P:heme biosynthetic process"/>
    <property type="evidence" value="ECO:0007669"/>
    <property type="project" value="UniProtKB-UniRule"/>
</dbReference>
<keyword evidence="7 11" id="KW-0285">Flavoprotein</keyword>
<comment type="subcellular location">
    <subcellularLocation>
        <location evidence="11">Cytoplasm</location>
    </subcellularLocation>
</comment>
<accession>A0A1G6LVB2</accession>
<evidence type="ECO:0000256" key="7">
    <source>
        <dbReference type="ARBA" id="ARBA00022630"/>
    </source>
</evidence>
<dbReference type="InterPro" id="IPR036188">
    <property type="entry name" value="FAD/NAD-bd_sf"/>
</dbReference>
<evidence type="ECO:0000256" key="4">
    <source>
        <dbReference type="ARBA" id="ARBA00008310"/>
    </source>
</evidence>
<dbReference type="Gene3D" id="3.50.50.60">
    <property type="entry name" value="FAD/NAD(P)-binding domain"/>
    <property type="match status" value="1"/>
</dbReference>
<dbReference type="RefSeq" id="WP_091569271.1">
    <property type="nucleotide sequence ID" value="NZ_FMZA01000008.1"/>
</dbReference>
<evidence type="ECO:0000256" key="10">
    <source>
        <dbReference type="ARBA" id="ARBA00023133"/>
    </source>
</evidence>
<comment type="catalytic activity">
    <reaction evidence="1">
        <text>coproporphyrinogen III + 3 O2 = coproporphyrin III + 3 H2O2</text>
        <dbReference type="Rhea" id="RHEA:43436"/>
        <dbReference type="ChEBI" id="CHEBI:15379"/>
        <dbReference type="ChEBI" id="CHEBI:16240"/>
        <dbReference type="ChEBI" id="CHEBI:57309"/>
        <dbReference type="ChEBI" id="CHEBI:131725"/>
        <dbReference type="EC" id="1.3.3.15"/>
    </reaction>
    <physiologicalReaction direction="left-to-right" evidence="1">
        <dbReference type="Rhea" id="RHEA:43437"/>
    </physiologicalReaction>
</comment>
<name>A0A1G6LVB2_9BACL</name>
<gene>
    <name evidence="13" type="ORF">SAMN04488112_108144</name>
</gene>
<dbReference type="NCBIfam" id="TIGR00562">
    <property type="entry name" value="proto_IX_ox"/>
    <property type="match status" value="1"/>
</dbReference>
<keyword evidence="14" id="KW-1185">Reference proteome</keyword>
<comment type="cofactor">
    <cofactor evidence="2 11">
        <name>FAD</name>
        <dbReference type="ChEBI" id="CHEBI:57692"/>
    </cofactor>
</comment>
<dbReference type="PANTHER" id="PTHR42923">
    <property type="entry name" value="PROTOPORPHYRINOGEN OXIDASE"/>
    <property type="match status" value="1"/>
</dbReference>
<keyword evidence="10 11" id="KW-0350">Heme biosynthesis</keyword>
<evidence type="ECO:0000259" key="12">
    <source>
        <dbReference type="Pfam" id="PF01593"/>
    </source>
</evidence>
<dbReference type="Gene3D" id="3.90.660.20">
    <property type="entry name" value="Protoporphyrinogen oxidase, mitochondrial, domain 2"/>
    <property type="match status" value="1"/>
</dbReference>
<dbReference type="NCBIfam" id="NF008845">
    <property type="entry name" value="PRK11883.1-5"/>
    <property type="match status" value="1"/>
</dbReference>
<keyword evidence="8 11" id="KW-0274">FAD</keyword>
<dbReference type="Proteomes" id="UP000199387">
    <property type="component" value="Unassembled WGS sequence"/>
</dbReference>
<dbReference type="Pfam" id="PF01593">
    <property type="entry name" value="Amino_oxidase"/>
    <property type="match status" value="1"/>
</dbReference>
<organism evidence="13 14">
    <name type="scientific">Melghirimyces thermohalophilus</name>
    <dbReference type="NCBI Taxonomy" id="1236220"/>
    <lineage>
        <taxon>Bacteria</taxon>
        <taxon>Bacillati</taxon>
        <taxon>Bacillota</taxon>
        <taxon>Bacilli</taxon>
        <taxon>Bacillales</taxon>
        <taxon>Thermoactinomycetaceae</taxon>
        <taxon>Melghirimyces</taxon>
    </lineage>
</organism>
<dbReference type="InterPro" id="IPR004572">
    <property type="entry name" value="Protoporphyrinogen_oxidase"/>
</dbReference>
<dbReference type="OrthoDB" id="9805195at2"/>
<evidence type="ECO:0000313" key="13">
    <source>
        <dbReference type="EMBL" id="SDC47203.1"/>
    </source>
</evidence>
<evidence type="ECO:0000256" key="9">
    <source>
        <dbReference type="ARBA" id="ARBA00023002"/>
    </source>
</evidence>
<evidence type="ECO:0000256" key="2">
    <source>
        <dbReference type="ARBA" id="ARBA00001974"/>
    </source>
</evidence>
<dbReference type="SUPFAM" id="SSF51905">
    <property type="entry name" value="FAD/NAD(P)-binding domain"/>
    <property type="match status" value="1"/>
</dbReference>
<evidence type="ECO:0000256" key="1">
    <source>
        <dbReference type="ARBA" id="ARBA00001755"/>
    </source>
</evidence>
<proteinExistence type="inferred from homology"/>
<sequence length="469" mass="52156">MKRWRVAVVGGGITGLSTAFYLQQEARNKSIPLDIVLTEASERLGGKIQTERTDGFVMEKGPDSFLERKSSAKQLAMDLGLEDELVRNRTGQAYILHQGKLFSIPEGAVMGIPTRLTPFLRTALFSPAGKLRAARDLVLSRSQAKEDQSVGSFFRRRLGDEVVDQLIEPLLSGIYAGSLDQLSLEATFPQFARLEEEHRSLILGMKRTRPPQSGTKRKQGQFLTLRRGLSRLVEAIEQTLPKESVITGNPLTRIIPEGSRYLLVLASNRVVQADAVVMALPFDQMEPILPASLPPRPHPVPATSVATVIMGFDADSLPHSPDGTGFVVPRREPTWITACTWTHKKWPHTVPEGKAMVRCYVGRQGQEELLDESDDALLEKVRTDLKKIQGIDTPPLFYRVTRWKQAMPQYTVGHVQWREQVEQTCRNTIPGVFPCGASFGGIGIPDCIDQGKQAVRDVLAYLNLKQRTS</sequence>
<dbReference type="InterPro" id="IPR050464">
    <property type="entry name" value="Zeta_carotene_desat/Oxidored"/>
</dbReference>
<feature type="domain" description="Amine oxidase" evidence="12">
    <location>
        <begin position="13"/>
        <end position="459"/>
    </location>
</feature>
<comment type="function">
    <text evidence="11">Involved in coproporphyrin-dependent heme b biosynthesis. Catalyzes the oxidation of coproporphyrinogen III to coproporphyrin III.</text>
</comment>
<dbReference type="InterPro" id="IPR002937">
    <property type="entry name" value="Amino_oxidase"/>
</dbReference>
<evidence type="ECO:0000313" key="14">
    <source>
        <dbReference type="Proteomes" id="UP000199387"/>
    </source>
</evidence>
<comment type="similarity">
    <text evidence="4 11">Belongs to the protoporphyrinogen/coproporphyrinogen oxidase family. Coproporphyrinogen III oxidase subfamily.</text>
</comment>
<dbReference type="STRING" id="1236220.SAMN04488112_108144"/>
<comment type="pathway">
    <text evidence="3 11">Porphyrin-containing compound metabolism; protoheme biosynthesis.</text>
</comment>
<evidence type="ECO:0000256" key="8">
    <source>
        <dbReference type="ARBA" id="ARBA00022827"/>
    </source>
</evidence>
<keyword evidence="9 11" id="KW-0560">Oxidoreductase</keyword>
<reference evidence="13 14" key="1">
    <citation type="submission" date="2016-10" db="EMBL/GenBank/DDBJ databases">
        <authorList>
            <person name="de Groot N.N."/>
        </authorList>
    </citation>
    <scope>NUCLEOTIDE SEQUENCE [LARGE SCALE GENOMIC DNA]</scope>
    <source>
        <strain evidence="13 14">DSM 45514</strain>
    </source>
</reference>
<evidence type="ECO:0000256" key="3">
    <source>
        <dbReference type="ARBA" id="ARBA00004744"/>
    </source>
</evidence>
<keyword evidence="11" id="KW-0963">Cytoplasm</keyword>
<evidence type="ECO:0000256" key="5">
    <source>
        <dbReference type="ARBA" id="ARBA00012402"/>
    </source>
</evidence>
<dbReference type="EC" id="1.3.3.15" evidence="5 11"/>
<dbReference type="GO" id="GO:0004729">
    <property type="term" value="F:oxygen-dependent protoporphyrinogen oxidase activity"/>
    <property type="evidence" value="ECO:0007669"/>
    <property type="project" value="UniProtKB-UniRule"/>
</dbReference>
<dbReference type="Gene3D" id="1.10.3110.10">
    <property type="entry name" value="protoporphyrinogen ix oxidase, domain 3"/>
    <property type="match status" value="1"/>
</dbReference>
<dbReference type="EMBL" id="FMZA01000008">
    <property type="protein sequence ID" value="SDC47203.1"/>
    <property type="molecule type" value="Genomic_DNA"/>
</dbReference>
<evidence type="ECO:0000256" key="6">
    <source>
        <dbReference type="ARBA" id="ARBA00019046"/>
    </source>
</evidence>
<dbReference type="SUPFAM" id="SSF54373">
    <property type="entry name" value="FAD-linked reductases, C-terminal domain"/>
    <property type="match status" value="1"/>
</dbReference>